<evidence type="ECO:0000313" key="1">
    <source>
        <dbReference type="EMBL" id="KKO76313.1"/>
    </source>
</evidence>
<keyword evidence="2" id="KW-1185">Reference proteome</keyword>
<reference evidence="1 2" key="1">
    <citation type="journal article" date="2015" name="Environ. Microbiol.">
        <title>Genome analyses suggest the presence of polyploidy and recent human-driven expansions in eight global populations of the honeybee pathogen Nosema ceranae.</title>
        <authorList>
            <person name="Pelin A."/>
            <person name="Selman M."/>
            <person name="Aris-Brosou S."/>
            <person name="Farinelli L."/>
            <person name="Corradi N."/>
        </authorList>
    </citation>
    <scope>NUCLEOTIDE SEQUENCE [LARGE SCALE GENOMIC DNA]</scope>
    <source>
        <strain evidence="1 2">PA08 1199</strain>
    </source>
</reference>
<sequence length="64" mass="7518">MNRNHELNRSHRVAHMSPYYDLQGHLNEPLFNKCYSPGRMACILKNFLSSGPYQKYCWINVLGC</sequence>
<proteinExistence type="predicted"/>
<gene>
    <name evidence="1" type="ORF">AAJ76_400029340</name>
</gene>
<dbReference type="RefSeq" id="XP_024332055.1">
    <property type="nucleotide sequence ID" value="XM_024475530.1"/>
</dbReference>
<dbReference type="AlphaFoldDB" id="A0A0F9WU23"/>
<dbReference type="EMBL" id="JPQZ01000004">
    <property type="protein sequence ID" value="KKO76313.1"/>
    <property type="molecule type" value="Genomic_DNA"/>
</dbReference>
<organism evidence="1 2">
    <name type="scientific">Vairimorpha ceranae</name>
    <dbReference type="NCBI Taxonomy" id="40302"/>
    <lineage>
        <taxon>Eukaryota</taxon>
        <taxon>Fungi</taxon>
        <taxon>Fungi incertae sedis</taxon>
        <taxon>Microsporidia</taxon>
        <taxon>Nosematidae</taxon>
        <taxon>Vairimorpha</taxon>
    </lineage>
</organism>
<name>A0A0F9WU23_9MICR</name>
<dbReference type="GeneID" id="36320476"/>
<accession>A0A0F9WU23</accession>
<protein>
    <submittedName>
        <fullName evidence="1">Uncharacterized protein</fullName>
    </submittedName>
</protein>
<comment type="caution">
    <text evidence="1">The sequence shown here is derived from an EMBL/GenBank/DDBJ whole genome shotgun (WGS) entry which is preliminary data.</text>
</comment>
<evidence type="ECO:0000313" key="2">
    <source>
        <dbReference type="Proteomes" id="UP000034350"/>
    </source>
</evidence>
<dbReference type="Proteomes" id="UP000034350">
    <property type="component" value="Unassembled WGS sequence"/>
</dbReference>
<dbReference type="VEuPathDB" id="MicrosporidiaDB:AAJ76_400029340"/>